<evidence type="ECO:0008006" key="15">
    <source>
        <dbReference type="Google" id="ProtNLM"/>
    </source>
</evidence>
<dbReference type="Proteomes" id="UP000321570">
    <property type="component" value="Unassembled WGS sequence"/>
</dbReference>
<feature type="compositionally biased region" description="Basic and acidic residues" evidence="11">
    <location>
        <begin position="276"/>
        <end position="293"/>
    </location>
</feature>
<evidence type="ECO:0000313" key="14">
    <source>
        <dbReference type="Proteomes" id="UP000321570"/>
    </source>
</evidence>
<feature type="transmembrane region" description="Helical" evidence="12">
    <location>
        <begin position="12"/>
        <end position="31"/>
    </location>
</feature>
<evidence type="ECO:0000256" key="7">
    <source>
        <dbReference type="ARBA" id="ARBA00023128"/>
    </source>
</evidence>
<comment type="similarity">
    <text evidence="9">Belongs to the Tom70 family.</text>
</comment>
<keyword evidence="8 12" id="KW-0472">Membrane</keyword>
<dbReference type="EMBL" id="CABIJS010000022">
    <property type="protein sequence ID" value="VUZ39711.1"/>
    <property type="molecule type" value="Genomic_DNA"/>
</dbReference>
<evidence type="ECO:0000256" key="1">
    <source>
        <dbReference type="ARBA" id="ARBA00004572"/>
    </source>
</evidence>
<dbReference type="InterPro" id="IPR019734">
    <property type="entry name" value="TPR_rpt"/>
</dbReference>
<feature type="repeat" description="TPR" evidence="10">
    <location>
        <begin position="463"/>
        <end position="496"/>
    </location>
</feature>
<feature type="repeat" description="TPR" evidence="10">
    <location>
        <begin position="538"/>
        <end position="571"/>
    </location>
</feature>
<evidence type="ECO:0000256" key="11">
    <source>
        <dbReference type="SAM" id="MobiDB-lite"/>
    </source>
</evidence>
<feature type="compositionally biased region" description="Basic and acidic residues" evidence="11">
    <location>
        <begin position="243"/>
        <end position="262"/>
    </location>
</feature>
<dbReference type="GO" id="GO:0005741">
    <property type="term" value="C:mitochondrial outer membrane"/>
    <property type="evidence" value="ECO:0007669"/>
    <property type="project" value="UniProtKB-SubCell"/>
</dbReference>
<evidence type="ECO:0000256" key="2">
    <source>
        <dbReference type="ARBA" id="ARBA00022692"/>
    </source>
</evidence>
<keyword evidence="6 12" id="KW-1133">Transmembrane helix</keyword>
<evidence type="ECO:0000313" key="13">
    <source>
        <dbReference type="EMBL" id="VUZ39711.1"/>
    </source>
</evidence>
<gene>
    <name evidence="13" type="ORF">WMSIL1_LOCUS890</name>
</gene>
<dbReference type="SMART" id="SM00028">
    <property type="entry name" value="TPR"/>
    <property type="match status" value="7"/>
</dbReference>
<keyword evidence="2 12" id="KW-0812">Transmembrane</keyword>
<dbReference type="PANTHER" id="PTHR46208">
    <property type="entry name" value="MITOCHONDRIAL IMPORT RECEPTOR SUBUNIT TOM70"/>
    <property type="match status" value="1"/>
</dbReference>
<feature type="repeat" description="TPR" evidence="10">
    <location>
        <begin position="56"/>
        <end position="89"/>
    </location>
</feature>
<evidence type="ECO:0000256" key="8">
    <source>
        <dbReference type="ARBA" id="ARBA00023136"/>
    </source>
</evidence>
<evidence type="ECO:0000256" key="4">
    <source>
        <dbReference type="ARBA" id="ARBA00022787"/>
    </source>
</evidence>
<dbReference type="GO" id="GO:0008320">
    <property type="term" value="F:protein transmembrane transporter activity"/>
    <property type="evidence" value="ECO:0007669"/>
    <property type="project" value="TreeGrafter"/>
</dbReference>
<dbReference type="GO" id="GO:0030943">
    <property type="term" value="F:mitochondrion targeting sequence binding"/>
    <property type="evidence" value="ECO:0007669"/>
    <property type="project" value="TreeGrafter"/>
</dbReference>
<reference evidence="13 14" key="1">
    <citation type="submission" date="2019-07" db="EMBL/GenBank/DDBJ databases">
        <authorList>
            <person name="Jastrzebski P J."/>
            <person name="Paukszto L."/>
            <person name="Jastrzebski P J."/>
        </authorList>
    </citation>
    <scope>NUCLEOTIDE SEQUENCE [LARGE SCALE GENOMIC DNA]</scope>
    <source>
        <strain evidence="13 14">WMS-il1</strain>
    </source>
</reference>
<keyword evidence="5 10" id="KW-0802">TPR repeat</keyword>
<dbReference type="Pfam" id="PF13432">
    <property type="entry name" value="TPR_16"/>
    <property type="match status" value="1"/>
</dbReference>
<feature type="compositionally biased region" description="Basic and acidic residues" evidence="11">
    <location>
        <begin position="304"/>
        <end position="318"/>
    </location>
</feature>
<protein>
    <recommendedName>
        <fullName evidence="15">TPR_REGION domain-containing protein</fullName>
    </recommendedName>
</protein>
<sequence length="697" mass="78611">MAISSDSWKKILLFGSPALIAVLTGVYYYYYHASKEAEVKEAKEQEPKEESPQLAAVNQKNRGNKFFKVGRYDKAIECYTLALEQCPLDSVTDRATFYQNRAAARENLGEFESAIADCNSSLELNPTYVKALNRRARLLGKTGNLQGSLLDITACCLLEKFKNNDTVQTMDHVLKEIAKELQKAEPTKSHHLPSADFIKFYLGAWTTNIFSSEAMKIPGRKSVLVSEKEEKKVEIAKVEERKTPAKVNEKGDEKEEQEKMVEEEGQVASEQTQGQKADEIVPEEKLEERKEVETAGENGTTKEQAFEEAKEKKEAEKPNMVKEPKLPSKLIKAYEELEGAFEKMKSCQYDEAWKLVSSSVKNFSTSMNVDLHLFEKSPIGDYEKPESARARALLLDATFKALSGNAEEAKTRFLSIGDNFFAHPSIRVNALIKAASLFMTLEQDISSCMYTFQQAQTLDPICADVYIHRGQTNLLTGNLAAAEKDFSEAIRLQPNCSVAHAQRLYMRYRKAALESRVSECEKIVNDFKLLQEKFPTCIETISIFAQVLTEMGEFEKADNLYAKLIELTPTSGMPYAQRGVLHLRLKQDPVEAEKLIEKGLEVDPRCEMAWELLGQLAMERGQHEKALESFQRALDESSIISDRQHLFALREGVKAQLQAAKKYNLNLVELYGAVREDLQATMMQAMAEGYGGLTQFQ</sequence>
<name>A0A564XXE5_HYMDI</name>
<dbReference type="PANTHER" id="PTHR46208:SF1">
    <property type="entry name" value="MITOCHONDRIAL IMPORT RECEPTOR SUBUNIT TOM70"/>
    <property type="match status" value="1"/>
</dbReference>
<evidence type="ECO:0000256" key="10">
    <source>
        <dbReference type="PROSITE-ProRule" id="PRU00339"/>
    </source>
</evidence>
<feature type="region of interest" description="Disordered" evidence="11">
    <location>
        <begin position="243"/>
        <end position="318"/>
    </location>
</feature>
<dbReference type="SUPFAM" id="SSF81901">
    <property type="entry name" value="HCP-like"/>
    <property type="match status" value="1"/>
</dbReference>
<dbReference type="GO" id="GO:0030150">
    <property type="term" value="P:protein import into mitochondrial matrix"/>
    <property type="evidence" value="ECO:0007669"/>
    <property type="project" value="TreeGrafter"/>
</dbReference>
<comment type="subcellular location">
    <subcellularLocation>
        <location evidence="1">Mitochondrion outer membrane</location>
        <topology evidence="1">Single-pass membrane protein</topology>
    </subcellularLocation>
</comment>
<proteinExistence type="inferred from homology"/>
<keyword evidence="7" id="KW-0496">Mitochondrion</keyword>
<dbReference type="SUPFAM" id="SSF48452">
    <property type="entry name" value="TPR-like"/>
    <property type="match status" value="1"/>
</dbReference>
<organism evidence="13 14">
    <name type="scientific">Hymenolepis diminuta</name>
    <name type="common">Rat tapeworm</name>
    <dbReference type="NCBI Taxonomy" id="6216"/>
    <lineage>
        <taxon>Eukaryota</taxon>
        <taxon>Metazoa</taxon>
        <taxon>Spiralia</taxon>
        <taxon>Lophotrochozoa</taxon>
        <taxon>Platyhelminthes</taxon>
        <taxon>Cestoda</taxon>
        <taxon>Eucestoda</taxon>
        <taxon>Cyclophyllidea</taxon>
        <taxon>Hymenolepididae</taxon>
        <taxon>Hymenolepis</taxon>
    </lineage>
</organism>
<keyword evidence="3" id="KW-0677">Repeat</keyword>
<dbReference type="InterPro" id="IPR011990">
    <property type="entry name" value="TPR-like_helical_dom_sf"/>
</dbReference>
<evidence type="ECO:0000256" key="6">
    <source>
        <dbReference type="ARBA" id="ARBA00022989"/>
    </source>
</evidence>
<dbReference type="PROSITE" id="PS50005">
    <property type="entry name" value="TPR"/>
    <property type="match status" value="5"/>
</dbReference>
<evidence type="ECO:0000256" key="9">
    <source>
        <dbReference type="ARBA" id="ARBA00038030"/>
    </source>
</evidence>
<feature type="repeat" description="TPR" evidence="10">
    <location>
        <begin position="607"/>
        <end position="640"/>
    </location>
</feature>
<evidence type="ECO:0000256" key="3">
    <source>
        <dbReference type="ARBA" id="ARBA00022737"/>
    </source>
</evidence>
<feature type="repeat" description="TPR" evidence="10">
    <location>
        <begin position="95"/>
        <end position="128"/>
    </location>
</feature>
<accession>A0A564XXE5</accession>
<dbReference type="Pfam" id="PF13181">
    <property type="entry name" value="TPR_8"/>
    <property type="match status" value="2"/>
</dbReference>
<evidence type="ECO:0000256" key="5">
    <source>
        <dbReference type="ARBA" id="ARBA00022803"/>
    </source>
</evidence>
<dbReference type="GO" id="GO:0045039">
    <property type="term" value="P:protein insertion into mitochondrial inner membrane"/>
    <property type="evidence" value="ECO:0007669"/>
    <property type="project" value="TreeGrafter"/>
</dbReference>
<dbReference type="Gene3D" id="1.25.40.10">
    <property type="entry name" value="Tetratricopeptide repeat domain"/>
    <property type="match status" value="2"/>
</dbReference>
<dbReference type="Pfam" id="PF00515">
    <property type="entry name" value="TPR_1"/>
    <property type="match status" value="1"/>
</dbReference>
<keyword evidence="14" id="KW-1185">Reference proteome</keyword>
<keyword evidence="4" id="KW-1000">Mitochondrion outer membrane</keyword>
<evidence type="ECO:0000256" key="12">
    <source>
        <dbReference type="SAM" id="Phobius"/>
    </source>
</evidence>
<dbReference type="AlphaFoldDB" id="A0A564XXE5"/>